<dbReference type="Gene3D" id="3.40.630.30">
    <property type="match status" value="1"/>
</dbReference>
<dbReference type="OrthoDB" id="9805924at2"/>
<dbReference type="InterPro" id="IPR039143">
    <property type="entry name" value="GNPNAT1-like"/>
</dbReference>
<evidence type="ECO:0000313" key="2">
    <source>
        <dbReference type="EMBL" id="SHN56246.1"/>
    </source>
</evidence>
<feature type="domain" description="N-acetyltransferase" evidence="1">
    <location>
        <begin position="1"/>
        <end position="146"/>
    </location>
</feature>
<protein>
    <submittedName>
        <fullName evidence="2">Acetyltransferase (GNAT) family protein</fullName>
    </submittedName>
</protein>
<dbReference type="SUPFAM" id="SSF55729">
    <property type="entry name" value="Acyl-CoA N-acyltransferases (Nat)"/>
    <property type="match status" value="1"/>
</dbReference>
<dbReference type="PANTHER" id="PTHR13355:SF11">
    <property type="entry name" value="GLUCOSAMINE 6-PHOSPHATE N-ACETYLTRANSFERASE"/>
    <property type="match status" value="1"/>
</dbReference>
<dbReference type="InterPro" id="IPR000182">
    <property type="entry name" value="GNAT_dom"/>
</dbReference>
<keyword evidence="3" id="KW-1185">Reference proteome</keyword>
<dbReference type="PROSITE" id="PS51186">
    <property type="entry name" value="GNAT"/>
    <property type="match status" value="1"/>
</dbReference>
<dbReference type="STRING" id="1121455.SAMN02745728_00767"/>
<name>A0A1M7SCN6_9BACT</name>
<dbReference type="PANTHER" id="PTHR13355">
    <property type="entry name" value="GLUCOSAMINE 6-PHOSPHATE N-ACETYLTRANSFERASE"/>
    <property type="match status" value="1"/>
</dbReference>
<proteinExistence type="predicted"/>
<dbReference type="EMBL" id="FRDI01000003">
    <property type="protein sequence ID" value="SHN56246.1"/>
    <property type="molecule type" value="Genomic_DNA"/>
</dbReference>
<evidence type="ECO:0000313" key="3">
    <source>
        <dbReference type="Proteomes" id="UP000186469"/>
    </source>
</evidence>
<dbReference type="GO" id="GO:0004343">
    <property type="term" value="F:glucosamine 6-phosphate N-acetyltransferase activity"/>
    <property type="evidence" value="ECO:0007669"/>
    <property type="project" value="TreeGrafter"/>
</dbReference>
<dbReference type="CDD" id="cd04301">
    <property type="entry name" value="NAT_SF"/>
    <property type="match status" value="1"/>
</dbReference>
<dbReference type="Pfam" id="PF00583">
    <property type="entry name" value="Acetyltransf_1"/>
    <property type="match status" value="1"/>
</dbReference>
<gene>
    <name evidence="2" type="ORF">SAMN02745728_00767</name>
</gene>
<dbReference type="RefSeq" id="WP_072696458.1">
    <property type="nucleotide sequence ID" value="NZ_FRDI01000003.1"/>
</dbReference>
<organism evidence="2 3">
    <name type="scientific">Desulfovibrio litoralis DSM 11393</name>
    <dbReference type="NCBI Taxonomy" id="1121455"/>
    <lineage>
        <taxon>Bacteria</taxon>
        <taxon>Pseudomonadati</taxon>
        <taxon>Thermodesulfobacteriota</taxon>
        <taxon>Desulfovibrionia</taxon>
        <taxon>Desulfovibrionales</taxon>
        <taxon>Desulfovibrionaceae</taxon>
        <taxon>Desulfovibrio</taxon>
    </lineage>
</organism>
<keyword evidence="2" id="KW-0808">Transferase</keyword>
<reference evidence="2 3" key="1">
    <citation type="submission" date="2016-12" db="EMBL/GenBank/DDBJ databases">
        <authorList>
            <person name="Song W.-J."/>
            <person name="Kurnit D.M."/>
        </authorList>
    </citation>
    <scope>NUCLEOTIDE SEQUENCE [LARGE SCALE GENOMIC DNA]</scope>
    <source>
        <strain evidence="2 3">DSM 11393</strain>
    </source>
</reference>
<dbReference type="AlphaFoldDB" id="A0A1M7SCN6"/>
<accession>A0A1M7SCN6</accession>
<dbReference type="InterPro" id="IPR016181">
    <property type="entry name" value="Acyl_CoA_acyltransferase"/>
</dbReference>
<evidence type="ECO:0000259" key="1">
    <source>
        <dbReference type="PROSITE" id="PS51186"/>
    </source>
</evidence>
<dbReference type="Proteomes" id="UP000186469">
    <property type="component" value="Unassembled WGS sequence"/>
</dbReference>
<sequence length="146" mass="16635">MKIEKANLSDVEELSSLYYQLTKKYPEHNKMKPIFDLISKDKNYYLLVALNQENKAVGTAMGVICYDLIDLCAPFMLIENVVVSESYRGQGIGKMLMLELEAIAYSNKCALIILVSGNARKEAHTFYENLGYPMVKGFKKKLTYDE</sequence>